<dbReference type="InterPro" id="IPR050204">
    <property type="entry name" value="AraC_XylS_family_regulators"/>
</dbReference>
<evidence type="ECO:0000256" key="2">
    <source>
        <dbReference type="ARBA" id="ARBA00023125"/>
    </source>
</evidence>
<organism evidence="6">
    <name type="scientific">Pseudomonas solani</name>
    <dbReference type="NCBI Taxonomy" id="2731552"/>
    <lineage>
        <taxon>Bacteria</taxon>
        <taxon>Pseudomonadati</taxon>
        <taxon>Pseudomonadota</taxon>
        <taxon>Gammaproteobacteria</taxon>
        <taxon>Pseudomonadales</taxon>
        <taxon>Pseudomonadaceae</taxon>
        <taxon>Pseudomonas</taxon>
    </lineage>
</organism>
<dbReference type="InterPro" id="IPR037923">
    <property type="entry name" value="HTH-like"/>
</dbReference>
<gene>
    <name evidence="6" type="ORF">ABS648_23160</name>
</gene>
<accession>A0AAU7Y1F8</accession>
<dbReference type="InterPro" id="IPR018060">
    <property type="entry name" value="HTH_AraC"/>
</dbReference>
<dbReference type="Pfam" id="PF02311">
    <property type="entry name" value="AraC_binding"/>
    <property type="match status" value="1"/>
</dbReference>
<feature type="domain" description="HTH araC/xylS-type" evidence="5">
    <location>
        <begin position="176"/>
        <end position="273"/>
    </location>
</feature>
<dbReference type="GO" id="GO:0043565">
    <property type="term" value="F:sequence-specific DNA binding"/>
    <property type="evidence" value="ECO:0007669"/>
    <property type="project" value="InterPro"/>
</dbReference>
<comment type="function">
    <text evidence="4">Regulatory protein of the TOL plasmid xyl operons. XylS activates the xylXYZLTEGFJQKIH operon required for the degradation of toluene, m-xylene and p-xylene.</text>
</comment>
<name>A0AAU7Y1F8_9PSED</name>
<protein>
    <submittedName>
        <fullName evidence="6">AraC family transcriptional regulator</fullName>
    </submittedName>
</protein>
<dbReference type="GO" id="GO:0003700">
    <property type="term" value="F:DNA-binding transcription factor activity"/>
    <property type="evidence" value="ECO:0007669"/>
    <property type="project" value="InterPro"/>
</dbReference>
<dbReference type="SUPFAM" id="SSF46689">
    <property type="entry name" value="Homeodomain-like"/>
    <property type="match status" value="2"/>
</dbReference>
<dbReference type="PROSITE" id="PS01124">
    <property type="entry name" value="HTH_ARAC_FAMILY_2"/>
    <property type="match status" value="1"/>
</dbReference>
<dbReference type="EMBL" id="CP158373">
    <property type="protein sequence ID" value="XBY62825.1"/>
    <property type="molecule type" value="Genomic_DNA"/>
</dbReference>
<evidence type="ECO:0000313" key="6">
    <source>
        <dbReference type="EMBL" id="XBY62825.1"/>
    </source>
</evidence>
<dbReference type="RefSeq" id="WP_350446817.1">
    <property type="nucleotide sequence ID" value="NZ_CP158373.1"/>
</dbReference>
<sequence length="281" mass="31548">MSGIGGEQTHFWQASELGGVELLHARYIEQRFAPHVHEGYVFTVIESGAQRFRHRGSDHLAEQGSMVLINPDELHTGSKAHEEGWRYRGFYPDLQRVTEVLEELDISTGGLPTFADSVLHDPEVTNRFLALHRLLEQGATALEQQMAWREAVLLLFQRYARIGTPRVVGHEPQAVTLARELLASRLAEPPSLEELAAAVGLSPFHFARVFRRATGLPPHSWLKQRRLEQARALLREGCAPLSVAMQLGFADQSHLSRQFKQAYGVAPGEYRSACARSFKTH</sequence>
<dbReference type="PANTHER" id="PTHR46796:SF2">
    <property type="entry name" value="TRANSCRIPTIONAL REGULATORY PROTEIN"/>
    <property type="match status" value="1"/>
</dbReference>
<dbReference type="SUPFAM" id="SSF51215">
    <property type="entry name" value="Regulatory protein AraC"/>
    <property type="match status" value="1"/>
</dbReference>
<dbReference type="AlphaFoldDB" id="A0AAU7Y1F8"/>
<dbReference type="SMART" id="SM00342">
    <property type="entry name" value="HTH_ARAC"/>
    <property type="match status" value="1"/>
</dbReference>
<dbReference type="Pfam" id="PF12833">
    <property type="entry name" value="HTH_18"/>
    <property type="match status" value="1"/>
</dbReference>
<dbReference type="InterPro" id="IPR009057">
    <property type="entry name" value="Homeodomain-like_sf"/>
</dbReference>
<evidence type="ECO:0000256" key="4">
    <source>
        <dbReference type="ARBA" id="ARBA00037345"/>
    </source>
</evidence>
<keyword evidence="2" id="KW-0238">DNA-binding</keyword>
<evidence type="ECO:0000259" key="5">
    <source>
        <dbReference type="PROSITE" id="PS01124"/>
    </source>
</evidence>
<proteinExistence type="predicted"/>
<keyword evidence="3" id="KW-0804">Transcription</keyword>
<keyword evidence="1" id="KW-0805">Transcription regulation</keyword>
<evidence type="ECO:0000256" key="1">
    <source>
        <dbReference type="ARBA" id="ARBA00023015"/>
    </source>
</evidence>
<dbReference type="Gene3D" id="1.10.10.60">
    <property type="entry name" value="Homeodomain-like"/>
    <property type="match status" value="2"/>
</dbReference>
<evidence type="ECO:0000256" key="3">
    <source>
        <dbReference type="ARBA" id="ARBA00023163"/>
    </source>
</evidence>
<dbReference type="InterPro" id="IPR003313">
    <property type="entry name" value="AraC-bd"/>
</dbReference>
<reference evidence="6" key="1">
    <citation type="submission" date="2023-08" db="EMBL/GenBank/DDBJ databases">
        <title>Increased levels of nutrients transform a symbiont into a lethal pathobiont.</title>
        <authorList>
            <person name="Lachnit T."/>
            <person name="Ulrich L."/>
            <person name="Willmer F.M."/>
            <person name="Hasenbein T."/>
            <person name="Steiner L.X."/>
            <person name="Wolters M."/>
            <person name="Herbst E.M."/>
            <person name="Deines P."/>
        </authorList>
    </citation>
    <scope>NUCLEOTIDE SEQUENCE</scope>
    <source>
        <strain evidence="6">T3</strain>
    </source>
</reference>
<dbReference type="PANTHER" id="PTHR46796">
    <property type="entry name" value="HTH-TYPE TRANSCRIPTIONAL ACTIVATOR RHAS-RELATED"/>
    <property type="match status" value="1"/>
</dbReference>